<dbReference type="PROSITE" id="PS51184">
    <property type="entry name" value="JMJC"/>
    <property type="match status" value="1"/>
</dbReference>
<dbReference type="SMART" id="SM00558">
    <property type="entry name" value="JmjC"/>
    <property type="match status" value="1"/>
</dbReference>
<protein>
    <recommendedName>
        <fullName evidence="1">JmjC domain-containing protein</fullName>
    </recommendedName>
</protein>
<comment type="caution">
    <text evidence="2">The sequence shown here is derived from an EMBL/GenBank/DDBJ whole genome shotgun (WGS) entry which is preliminary data.</text>
</comment>
<dbReference type="AlphaFoldDB" id="A0AAN7UEH0"/>
<dbReference type="InterPro" id="IPR003347">
    <property type="entry name" value="JmjC_dom"/>
</dbReference>
<dbReference type="SUPFAM" id="SSF51197">
    <property type="entry name" value="Clavaminate synthase-like"/>
    <property type="match status" value="1"/>
</dbReference>
<dbReference type="InterPro" id="IPR041667">
    <property type="entry name" value="Cupin_8"/>
</dbReference>
<dbReference type="Pfam" id="PF13621">
    <property type="entry name" value="Cupin_8"/>
    <property type="match status" value="1"/>
</dbReference>
<dbReference type="EMBL" id="JAVFKY010000003">
    <property type="protein sequence ID" value="KAK5579843.1"/>
    <property type="molecule type" value="Genomic_DNA"/>
</dbReference>
<organism evidence="2 3">
    <name type="scientific">Dictyostelium firmibasis</name>
    <dbReference type="NCBI Taxonomy" id="79012"/>
    <lineage>
        <taxon>Eukaryota</taxon>
        <taxon>Amoebozoa</taxon>
        <taxon>Evosea</taxon>
        <taxon>Eumycetozoa</taxon>
        <taxon>Dictyostelia</taxon>
        <taxon>Dictyosteliales</taxon>
        <taxon>Dictyosteliaceae</taxon>
        <taxon>Dictyostelium</taxon>
    </lineage>
</organism>
<reference evidence="2 3" key="1">
    <citation type="submission" date="2023-11" db="EMBL/GenBank/DDBJ databases">
        <title>Dfirmibasis_genome.</title>
        <authorList>
            <person name="Edelbroek B."/>
            <person name="Kjellin J."/>
            <person name="Jerlstrom-Hultqvist J."/>
            <person name="Soderbom F."/>
        </authorList>
    </citation>
    <scope>NUCLEOTIDE SEQUENCE [LARGE SCALE GENOMIC DNA]</scope>
    <source>
        <strain evidence="2 3">TNS-C-14</strain>
    </source>
</reference>
<evidence type="ECO:0000259" key="1">
    <source>
        <dbReference type="PROSITE" id="PS51184"/>
    </source>
</evidence>
<sequence length="464" mass="53480">MSSFKEEYRVPIFNLIKNCYTRTSQDLLSLGDEDSNQLSISLKKLFFAYNKKQFNQLKNLYETIYKLTWSKLLKQGGWEHICLRESFIMGQLAGITYWYTQNDYTKTLEICDQSFIMGTPKELLLPIMDELSIIISQEQQISSSSSSLSLSSITIPMILDENINFSKFPIINKDHEIKVIKCNKNNNGCGVDEFSIFKTHHLDKNTPCIIKGDAINWECINKWKDLNYFLSNHGNRIVPIELGHNKLDSKTKKITTTTTLINTDWSEKLMKLKDFIEEYMIPSSKDTDSTNTESSKVAYLAQHGLIEQLPSLLKDFKFPLFLQMTGDAKVHETEEEGISPHIWLGTGNTVTPLHFDSYDNFLTQIVGYKYVRLYPQNQSSNLYLKKDGDDGSEVKNTKTAQNNISFVDIEDPDLEKYPLLNIANQHYTEYILGPGDILFMPSGYFHYVRSLSTSLSLSFWFIKK</sequence>
<dbReference type="PANTHER" id="PTHR12461">
    <property type="entry name" value="HYPOXIA-INDUCIBLE FACTOR 1 ALPHA INHIBITOR-RELATED"/>
    <property type="match status" value="1"/>
</dbReference>
<proteinExistence type="predicted"/>
<gene>
    <name evidence="2" type="ORF">RB653_009531</name>
</gene>
<dbReference type="Proteomes" id="UP001344447">
    <property type="component" value="Unassembled WGS sequence"/>
</dbReference>
<evidence type="ECO:0000313" key="2">
    <source>
        <dbReference type="EMBL" id="KAK5579843.1"/>
    </source>
</evidence>
<dbReference type="Gene3D" id="2.60.120.650">
    <property type="entry name" value="Cupin"/>
    <property type="match status" value="1"/>
</dbReference>
<keyword evidence="3" id="KW-1185">Reference proteome</keyword>
<accession>A0AAN7UEH0</accession>
<evidence type="ECO:0000313" key="3">
    <source>
        <dbReference type="Proteomes" id="UP001344447"/>
    </source>
</evidence>
<dbReference type="PANTHER" id="PTHR12461:SF21">
    <property type="entry name" value="JMJC DOMAIN-CONTAINING PROTEIN F"/>
    <property type="match status" value="1"/>
</dbReference>
<feature type="domain" description="JmjC" evidence="1">
    <location>
        <begin position="298"/>
        <end position="464"/>
    </location>
</feature>
<name>A0AAN7UEH0_9MYCE</name>